<feature type="domain" description="Reverse transcriptase Ty1/copia-type" evidence="1">
    <location>
        <begin position="548"/>
        <end position="710"/>
    </location>
</feature>
<protein>
    <recommendedName>
        <fullName evidence="1">Reverse transcriptase Ty1/copia-type domain-containing protein</fullName>
    </recommendedName>
</protein>
<dbReference type="SUPFAM" id="SSF56672">
    <property type="entry name" value="DNA/RNA polymerases"/>
    <property type="match status" value="1"/>
</dbReference>
<name>A0A067CUN6_SAPPC</name>
<dbReference type="Pfam" id="PF07727">
    <property type="entry name" value="RVT_2"/>
    <property type="match status" value="1"/>
</dbReference>
<evidence type="ECO:0000259" key="1">
    <source>
        <dbReference type="Pfam" id="PF07727"/>
    </source>
</evidence>
<proteinExistence type="predicted"/>
<reference evidence="2 3" key="1">
    <citation type="journal article" date="2013" name="PLoS Genet.">
        <title>Distinctive expansion of potential virulence genes in the genome of the oomycete fish pathogen Saprolegnia parasitica.</title>
        <authorList>
            <person name="Jiang R.H."/>
            <person name="de Bruijn I."/>
            <person name="Haas B.J."/>
            <person name="Belmonte R."/>
            <person name="Lobach L."/>
            <person name="Christie J."/>
            <person name="van den Ackerveken G."/>
            <person name="Bottin A."/>
            <person name="Bulone V."/>
            <person name="Diaz-Moreno S.M."/>
            <person name="Dumas B."/>
            <person name="Fan L."/>
            <person name="Gaulin E."/>
            <person name="Govers F."/>
            <person name="Grenville-Briggs L.J."/>
            <person name="Horner N.R."/>
            <person name="Levin J.Z."/>
            <person name="Mammella M."/>
            <person name="Meijer H.J."/>
            <person name="Morris P."/>
            <person name="Nusbaum C."/>
            <person name="Oome S."/>
            <person name="Phillips A.J."/>
            <person name="van Rooyen D."/>
            <person name="Rzeszutek E."/>
            <person name="Saraiva M."/>
            <person name="Secombes C.J."/>
            <person name="Seidl M.F."/>
            <person name="Snel B."/>
            <person name="Stassen J.H."/>
            <person name="Sykes S."/>
            <person name="Tripathy S."/>
            <person name="van den Berg H."/>
            <person name="Vega-Arreguin J.C."/>
            <person name="Wawra S."/>
            <person name="Young S.K."/>
            <person name="Zeng Q."/>
            <person name="Dieguez-Uribeondo J."/>
            <person name="Russ C."/>
            <person name="Tyler B.M."/>
            <person name="van West P."/>
        </authorList>
    </citation>
    <scope>NUCLEOTIDE SEQUENCE [LARGE SCALE GENOMIC DNA]</scope>
    <source>
        <strain evidence="2 3">CBS 223.65</strain>
    </source>
</reference>
<dbReference type="OrthoDB" id="69740at2759"/>
<dbReference type="STRING" id="695850.A0A067CUN6"/>
<dbReference type="OMA" id="THLTINA"/>
<dbReference type="GeneID" id="24140967"/>
<evidence type="ECO:0000313" key="3">
    <source>
        <dbReference type="Proteomes" id="UP000030745"/>
    </source>
</evidence>
<dbReference type="InterPro" id="IPR013103">
    <property type="entry name" value="RVT_2"/>
</dbReference>
<keyword evidence="3" id="KW-1185">Reference proteome</keyword>
<gene>
    <name evidence="2" type="ORF">SPRG_19655</name>
</gene>
<organism evidence="2 3">
    <name type="scientific">Saprolegnia parasitica (strain CBS 223.65)</name>
    <dbReference type="NCBI Taxonomy" id="695850"/>
    <lineage>
        <taxon>Eukaryota</taxon>
        <taxon>Sar</taxon>
        <taxon>Stramenopiles</taxon>
        <taxon>Oomycota</taxon>
        <taxon>Saprolegniomycetes</taxon>
        <taxon>Saprolegniales</taxon>
        <taxon>Saprolegniaceae</taxon>
        <taxon>Saprolegnia</taxon>
    </lineage>
</organism>
<evidence type="ECO:0000313" key="2">
    <source>
        <dbReference type="EMBL" id="KDO30512.1"/>
    </source>
</evidence>
<dbReference type="Proteomes" id="UP000030745">
    <property type="component" value="Unassembled WGS sequence"/>
</dbReference>
<dbReference type="InterPro" id="IPR043502">
    <property type="entry name" value="DNA/RNA_pol_sf"/>
</dbReference>
<dbReference type="EMBL" id="KK583201">
    <property type="protein sequence ID" value="KDO30512.1"/>
    <property type="molecule type" value="Genomic_DNA"/>
</dbReference>
<dbReference type="VEuPathDB" id="FungiDB:SPRG_19655"/>
<accession>A0A067CUN6</accession>
<sequence>MAEFEAPKPIEDRVFCTFAACTQCEGPLFHDSYIRTNKPNGQKAIRCFPHCCPTHLTINACGTSLAMQVGGNFSRFESMAFESYCRFERCLEGALDVGQLVSSADLARFSRIKDSEDASEWLPGKLQYKENNTEEDCGTLVYQINPSPHEDQWQYAWKGGASKVLRNTKHVFKAYLFMVYQYEPQKVLRVIGVAQSTPFTLSSYRRALSSSDLGDPNDGTTIQYDSIDDGYRLEFLKCACTSESTFKDTYIRCNKTEGRKELRCFPHCCPGHLVHCSCGGKISFALAGPQLNKVPAYSFVAFARVERLNEPELRMGDVRSHASLTAEHESGGEWVPGVLLPPSTYYPTSLVFNFNDGVKVGWPYHWTASASKESRSTRHVWRGYMFMRLPGDDSAFTQDLRVIASVQSPAFTLLSYRRNNETRTSRTNRRIIVEAKTVADVTPIDVSMVVPALIPQDPSPKSIAHPPLQRRSSAMQLILNNDDENMVPTQADNDTTSPATTPVASASMLRLKNIMSDDIKKPKRRRVAIVDDTSSSRSIATATCDTRVIKGFERIFGLDYDETYESAIRFKTLRAILLYAALCGWKLRQYDFVMAFLNAALKKGQLAYMEQPEGFTKHVQRLMCLLIMTIYGLRQAPHEWNSMLHEFLKDRGLYTKTVGGNGNRDVVFVTVYVDDLLILGDDKHTAPVIKALLAKFKMTQLGDVLCSMGCKLT</sequence>
<dbReference type="KEGG" id="spar:SPRG_19655"/>
<dbReference type="RefSeq" id="XP_012198879.1">
    <property type="nucleotide sequence ID" value="XM_012343489.1"/>
</dbReference>
<dbReference type="AlphaFoldDB" id="A0A067CUN6"/>